<accession>A0A015KF87</accession>
<dbReference type="InterPro" id="IPR013149">
    <property type="entry name" value="ADH-like_C"/>
</dbReference>
<dbReference type="InterPro" id="IPR036291">
    <property type="entry name" value="NAD(P)-bd_dom_sf"/>
</dbReference>
<feature type="domain" description="Oxidoreductase N-terminal" evidence="3">
    <location>
        <begin position="7"/>
        <end position="113"/>
    </location>
</feature>
<dbReference type="SUPFAM" id="SSF51735">
    <property type="entry name" value="NAD(P)-binding Rossmann-fold domains"/>
    <property type="match status" value="1"/>
</dbReference>
<dbReference type="STRING" id="1432141.A0A015KF87"/>
<sequence length="349" mass="38733">MTVVSNKGIILKETPKGIPKVDEHFELVHRTIDIENLKLGENEVVLKNMYLSLDPYIRPVILSNPASVGKIVFGYGLSKVVKSNNPNYKVEDLVYASTANIGWEEYSHFKSDAAFTLKHVNKELLKDTPLNHHISLFNVGGLTAYAPLMSIGEPKEGETIFISTAAGSIGQIVGQIAKIKGLRVVGSTGSDEKVDFLLNELKFDAAFNYKKIGIDKGLSKHCPNGIDIFYDNVGGETLDITIDHCSRFARIIMCGMTSQYNITNPEEKYKFKNIDKVFLKQIRMQGFSAPQYKGTDFEKACRRDLAEWVRAGKLIYKEDVSVGIENVAKGFVDMLNGKNIGKAVAKLSD</sequence>
<dbReference type="GO" id="GO:0016628">
    <property type="term" value="F:oxidoreductase activity, acting on the CH-CH group of donors, NAD or NADP as acceptor"/>
    <property type="evidence" value="ECO:0007669"/>
    <property type="project" value="InterPro"/>
</dbReference>
<evidence type="ECO:0000259" key="2">
    <source>
        <dbReference type="Pfam" id="PF00107"/>
    </source>
</evidence>
<reference evidence="4 5" key="1">
    <citation type="submission" date="2014-02" db="EMBL/GenBank/DDBJ databases">
        <title>Single nucleus genome sequencing reveals high similarity among nuclei of an endomycorrhizal fungus.</title>
        <authorList>
            <person name="Lin K."/>
            <person name="Geurts R."/>
            <person name="Zhang Z."/>
            <person name="Limpens E."/>
            <person name="Saunders D.G."/>
            <person name="Mu D."/>
            <person name="Pang E."/>
            <person name="Cao H."/>
            <person name="Cha H."/>
            <person name="Lin T."/>
            <person name="Zhou Q."/>
            <person name="Shang Y."/>
            <person name="Li Y."/>
            <person name="Ivanov S."/>
            <person name="Sharma T."/>
            <person name="Velzen R.V."/>
            <person name="Ruijter N.D."/>
            <person name="Aanen D.K."/>
            <person name="Win J."/>
            <person name="Kamoun S."/>
            <person name="Bisseling T."/>
            <person name="Huang S."/>
        </authorList>
    </citation>
    <scope>NUCLEOTIDE SEQUENCE [LARGE SCALE GENOMIC DNA]</scope>
    <source>
        <strain evidence="5">DAOM197198w</strain>
    </source>
</reference>
<dbReference type="PANTHER" id="PTHR43205">
    <property type="entry name" value="PROSTAGLANDIN REDUCTASE"/>
    <property type="match status" value="1"/>
</dbReference>
<dbReference type="Gene3D" id="3.40.50.720">
    <property type="entry name" value="NAD(P)-binding Rossmann-like Domain"/>
    <property type="match status" value="1"/>
</dbReference>
<evidence type="ECO:0000256" key="1">
    <source>
        <dbReference type="ARBA" id="ARBA00023002"/>
    </source>
</evidence>
<comment type="caution">
    <text evidence="4">The sequence shown here is derived from an EMBL/GenBank/DDBJ whole genome shotgun (WGS) entry which is preliminary data.</text>
</comment>
<protein>
    <recommendedName>
        <fullName evidence="6">NAD(P)-binding protein</fullName>
    </recommendedName>
</protein>
<dbReference type="Gene3D" id="3.90.180.10">
    <property type="entry name" value="Medium-chain alcohol dehydrogenases, catalytic domain"/>
    <property type="match status" value="1"/>
</dbReference>
<dbReference type="EMBL" id="JEMT01026967">
    <property type="protein sequence ID" value="EXX58261.1"/>
    <property type="molecule type" value="Genomic_DNA"/>
</dbReference>
<dbReference type="CDD" id="cd05288">
    <property type="entry name" value="PGDH"/>
    <property type="match status" value="1"/>
</dbReference>
<evidence type="ECO:0008006" key="6">
    <source>
        <dbReference type="Google" id="ProtNLM"/>
    </source>
</evidence>
<dbReference type="Pfam" id="PF00107">
    <property type="entry name" value="ADH_zinc_N"/>
    <property type="match status" value="1"/>
</dbReference>
<dbReference type="HOGENOM" id="CLU_026673_29_1_1"/>
<dbReference type="OMA" id="VRNTWMS"/>
<organism evidence="4 5">
    <name type="scientific">Rhizophagus irregularis (strain DAOM 197198w)</name>
    <name type="common">Glomus intraradices</name>
    <dbReference type="NCBI Taxonomy" id="1432141"/>
    <lineage>
        <taxon>Eukaryota</taxon>
        <taxon>Fungi</taxon>
        <taxon>Fungi incertae sedis</taxon>
        <taxon>Mucoromycota</taxon>
        <taxon>Glomeromycotina</taxon>
        <taxon>Glomeromycetes</taxon>
        <taxon>Glomerales</taxon>
        <taxon>Glomeraceae</taxon>
        <taxon>Rhizophagus</taxon>
    </lineage>
</organism>
<dbReference type="Pfam" id="PF16884">
    <property type="entry name" value="ADH_N_2"/>
    <property type="match status" value="1"/>
</dbReference>
<dbReference type="FunFam" id="3.40.50.720:FF:000121">
    <property type="entry name" value="Prostaglandin reductase 2"/>
    <property type="match status" value="1"/>
</dbReference>
<evidence type="ECO:0000259" key="3">
    <source>
        <dbReference type="Pfam" id="PF16884"/>
    </source>
</evidence>
<dbReference type="InterPro" id="IPR011032">
    <property type="entry name" value="GroES-like_sf"/>
</dbReference>
<dbReference type="SUPFAM" id="SSF50129">
    <property type="entry name" value="GroES-like"/>
    <property type="match status" value="1"/>
</dbReference>
<dbReference type="InterPro" id="IPR045010">
    <property type="entry name" value="MDR_fam"/>
</dbReference>
<dbReference type="AlphaFoldDB" id="A0A015KF87"/>
<evidence type="ECO:0000313" key="4">
    <source>
        <dbReference type="EMBL" id="EXX58261.1"/>
    </source>
</evidence>
<dbReference type="InterPro" id="IPR041694">
    <property type="entry name" value="ADH_N_2"/>
</dbReference>
<keyword evidence="1" id="KW-0560">Oxidoreductase</keyword>
<dbReference type="OrthoDB" id="809632at2759"/>
<evidence type="ECO:0000313" key="5">
    <source>
        <dbReference type="Proteomes" id="UP000022910"/>
    </source>
</evidence>
<dbReference type="Proteomes" id="UP000022910">
    <property type="component" value="Unassembled WGS sequence"/>
</dbReference>
<gene>
    <name evidence="4" type="ORF">RirG_199740</name>
</gene>
<name>A0A015KF87_RHIIW</name>
<proteinExistence type="predicted"/>
<dbReference type="PANTHER" id="PTHR43205:SF7">
    <property type="entry name" value="PROSTAGLANDIN REDUCTASE 1"/>
    <property type="match status" value="1"/>
</dbReference>
<feature type="domain" description="Alcohol dehydrogenase-like C-terminal" evidence="2">
    <location>
        <begin position="169"/>
        <end position="299"/>
    </location>
</feature>
<keyword evidence="5" id="KW-1185">Reference proteome</keyword>